<proteinExistence type="predicted"/>
<keyword evidence="3" id="KW-1185">Reference proteome</keyword>
<sequence>MFTGGVFTATWERIMRSAAPCPPASPPAEAPPPAPWAPAGTYLAASWPILDTDLAAEQMRELDVTEPTAFEDDAQAAVEAEAWVLDLLAVEVDALGASPLQAAQRLFGGPHV</sequence>
<dbReference type="AlphaFoldDB" id="A0A7W7WBW5"/>
<evidence type="ECO:0000313" key="3">
    <source>
        <dbReference type="Proteomes" id="UP000534286"/>
    </source>
</evidence>
<dbReference type="Proteomes" id="UP000534286">
    <property type="component" value="Unassembled WGS sequence"/>
</dbReference>
<dbReference type="EMBL" id="JACHJU010000002">
    <property type="protein sequence ID" value="MBB4940725.1"/>
    <property type="molecule type" value="Genomic_DNA"/>
</dbReference>
<reference evidence="2 3" key="1">
    <citation type="submission" date="2020-08" db="EMBL/GenBank/DDBJ databases">
        <title>Sequencing the genomes of 1000 actinobacteria strains.</title>
        <authorList>
            <person name="Klenk H.-P."/>
        </authorList>
    </citation>
    <scope>NUCLEOTIDE SEQUENCE [LARGE SCALE GENOMIC DNA]</scope>
    <source>
        <strain evidence="2 3">DSM 43023</strain>
    </source>
</reference>
<gene>
    <name evidence="2" type="ORF">FHR32_005102</name>
</gene>
<feature type="region of interest" description="Disordered" evidence="1">
    <location>
        <begin position="18"/>
        <end position="37"/>
    </location>
</feature>
<dbReference type="RefSeq" id="WP_184756891.1">
    <property type="nucleotide sequence ID" value="NZ_BAABEK010000005.1"/>
</dbReference>
<name>A0A7W7WBW5_9ACTN</name>
<evidence type="ECO:0000313" key="2">
    <source>
        <dbReference type="EMBL" id="MBB4940725.1"/>
    </source>
</evidence>
<accession>A0A7W7WBW5</accession>
<protein>
    <submittedName>
        <fullName evidence="2">Uncharacterized protein</fullName>
    </submittedName>
</protein>
<feature type="compositionally biased region" description="Pro residues" evidence="1">
    <location>
        <begin position="20"/>
        <end position="36"/>
    </location>
</feature>
<organism evidence="2 3">
    <name type="scientific">Streptosporangium album</name>
    <dbReference type="NCBI Taxonomy" id="47479"/>
    <lineage>
        <taxon>Bacteria</taxon>
        <taxon>Bacillati</taxon>
        <taxon>Actinomycetota</taxon>
        <taxon>Actinomycetes</taxon>
        <taxon>Streptosporangiales</taxon>
        <taxon>Streptosporangiaceae</taxon>
        <taxon>Streptosporangium</taxon>
    </lineage>
</organism>
<evidence type="ECO:0000256" key="1">
    <source>
        <dbReference type="SAM" id="MobiDB-lite"/>
    </source>
</evidence>
<comment type="caution">
    <text evidence="2">The sequence shown here is derived from an EMBL/GenBank/DDBJ whole genome shotgun (WGS) entry which is preliminary data.</text>
</comment>